<name>A0A6N2TY34_9FIRM</name>
<organism evidence="1">
    <name type="scientific">uncultured Anaerotruncus sp</name>
    <dbReference type="NCBI Taxonomy" id="905011"/>
    <lineage>
        <taxon>Bacteria</taxon>
        <taxon>Bacillati</taxon>
        <taxon>Bacillota</taxon>
        <taxon>Clostridia</taxon>
        <taxon>Eubacteriales</taxon>
        <taxon>Oscillospiraceae</taxon>
        <taxon>Anaerotruncus</taxon>
        <taxon>environmental samples</taxon>
    </lineage>
</organism>
<sequence>MADLKELKQQLVDYLSDHFSGQGVAVMGEFPPSPKPSPLLKSRIAVGFDAMAVQDAGLDDYLGEDSSQTLRGRYVQITLRFDLACPVRLGGGACQGLFEELLDALLLRRNSLGVEELTCGPVAYDKNIGGFLLCAKGRMNALISARETSLAIDEIELRRVME</sequence>
<evidence type="ECO:0000313" key="1">
    <source>
        <dbReference type="EMBL" id="VYT09532.1"/>
    </source>
</evidence>
<gene>
    <name evidence="1" type="ORF">AULFYP135_01620</name>
</gene>
<dbReference type="AlphaFoldDB" id="A0A6N2TY34"/>
<proteinExistence type="predicted"/>
<dbReference type="EMBL" id="CACRSL010000003">
    <property type="protein sequence ID" value="VYT09532.1"/>
    <property type="molecule type" value="Genomic_DNA"/>
</dbReference>
<protein>
    <submittedName>
        <fullName evidence="1">Uncharacterized protein</fullName>
    </submittedName>
</protein>
<reference evidence="1" key="1">
    <citation type="submission" date="2019-11" db="EMBL/GenBank/DDBJ databases">
        <authorList>
            <person name="Feng L."/>
        </authorList>
    </citation>
    <scope>NUCLEOTIDE SEQUENCE</scope>
    <source>
        <strain evidence="1">AundefinedLFYP135</strain>
    </source>
</reference>
<accession>A0A6N2TY34</accession>